<feature type="transmembrane region" description="Helical" evidence="1">
    <location>
        <begin position="12"/>
        <end position="29"/>
    </location>
</feature>
<organism evidence="2 3">
    <name type="scientific">Brassica carinata</name>
    <name type="common">Ethiopian mustard</name>
    <name type="synonym">Abyssinian cabbage</name>
    <dbReference type="NCBI Taxonomy" id="52824"/>
    <lineage>
        <taxon>Eukaryota</taxon>
        <taxon>Viridiplantae</taxon>
        <taxon>Streptophyta</taxon>
        <taxon>Embryophyta</taxon>
        <taxon>Tracheophyta</taxon>
        <taxon>Spermatophyta</taxon>
        <taxon>Magnoliopsida</taxon>
        <taxon>eudicotyledons</taxon>
        <taxon>Gunneridae</taxon>
        <taxon>Pentapetalae</taxon>
        <taxon>rosids</taxon>
        <taxon>malvids</taxon>
        <taxon>Brassicales</taxon>
        <taxon>Brassicaceae</taxon>
        <taxon>Brassiceae</taxon>
        <taxon>Brassica</taxon>
    </lineage>
</organism>
<accession>A0A8X7PT45</accession>
<gene>
    <name evidence="2" type="ORF">Bca52824_076017</name>
</gene>
<proteinExistence type="predicted"/>
<evidence type="ECO:0000313" key="3">
    <source>
        <dbReference type="Proteomes" id="UP000886595"/>
    </source>
</evidence>
<keyword evidence="1" id="KW-0472">Membrane</keyword>
<protein>
    <submittedName>
        <fullName evidence="2">Uncharacterized protein</fullName>
    </submittedName>
</protein>
<name>A0A8X7PT45_BRACI</name>
<keyword evidence="3" id="KW-1185">Reference proteome</keyword>
<reference evidence="2 3" key="1">
    <citation type="submission" date="2020-02" db="EMBL/GenBank/DDBJ databases">
        <authorList>
            <person name="Ma Q."/>
            <person name="Huang Y."/>
            <person name="Song X."/>
            <person name="Pei D."/>
        </authorList>
    </citation>
    <scope>NUCLEOTIDE SEQUENCE [LARGE SCALE GENOMIC DNA]</scope>
    <source>
        <strain evidence="2">Sxm20200214</strain>
        <tissue evidence="2">Leaf</tissue>
    </source>
</reference>
<dbReference type="AlphaFoldDB" id="A0A8X7PT45"/>
<dbReference type="EMBL" id="JAAMPC010000015">
    <property type="protein sequence ID" value="KAG2256723.1"/>
    <property type="molecule type" value="Genomic_DNA"/>
</dbReference>
<evidence type="ECO:0000313" key="2">
    <source>
        <dbReference type="EMBL" id="KAG2256723.1"/>
    </source>
</evidence>
<keyword evidence="1" id="KW-0812">Transmembrane</keyword>
<sequence>MSSQFQDPYSSQVKVIFKLILQVIIYGLWRERNARIFRNVSLPPPAFFKLVDRSLHDRLLSFPRDSSQAHSLLELYFWFVDPFS</sequence>
<dbReference type="OrthoDB" id="1112953at2759"/>
<comment type="caution">
    <text evidence="2">The sequence shown here is derived from an EMBL/GenBank/DDBJ whole genome shotgun (WGS) entry which is preliminary data.</text>
</comment>
<evidence type="ECO:0000256" key="1">
    <source>
        <dbReference type="SAM" id="Phobius"/>
    </source>
</evidence>
<dbReference type="Proteomes" id="UP000886595">
    <property type="component" value="Unassembled WGS sequence"/>
</dbReference>
<keyword evidence="1" id="KW-1133">Transmembrane helix</keyword>